<reference evidence="1" key="1">
    <citation type="submission" date="2021-06" db="EMBL/GenBank/DDBJ databases">
        <authorList>
            <person name="Kallberg Y."/>
            <person name="Tangrot J."/>
            <person name="Rosling A."/>
        </authorList>
    </citation>
    <scope>NUCLEOTIDE SEQUENCE</scope>
    <source>
        <strain evidence="1">FL130A</strain>
    </source>
</reference>
<name>A0A9N8VC99_9GLOM</name>
<accession>A0A9N8VC99</accession>
<dbReference type="Proteomes" id="UP000789508">
    <property type="component" value="Unassembled WGS sequence"/>
</dbReference>
<dbReference type="OrthoDB" id="10394873at2759"/>
<sequence>MNHWEITVKELINALLDEYRPTLATLPTTYLALDKLLEPPARHAKTISNDFLLYRKDCNARLKSTQRIVHQIDLSTMVQNLWNNEKHEVKGLFKILAGILLQATQNARAKFEREETLRRPKREELEREEVLRRPKRRRKSMKPWETSTRIPSMFVSPILHNEHKFSNAQDKGEDANNNKDNNVSNLIITKQVEPPQIEIQQNGNTCISTSPIVFNYFLDSNFDVMQNDISTNYQAQDETIENSTFITDTNTFMPQLGIEYNLQNNEHFHMQASFIDFQHYQTNDYFQDWNIQNNGNVLYDTMPDSENMYVLPSGRLSNIMYQWSLNNDNTDDDNTKHNQQ</sequence>
<keyword evidence="2" id="KW-1185">Reference proteome</keyword>
<organism evidence="1 2">
    <name type="scientific">Ambispora leptoticha</name>
    <dbReference type="NCBI Taxonomy" id="144679"/>
    <lineage>
        <taxon>Eukaryota</taxon>
        <taxon>Fungi</taxon>
        <taxon>Fungi incertae sedis</taxon>
        <taxon>Mucoromycota</taxon>
        <taxon>Glomeromycotina</taxon>
        <taxon>Glomeromycetes</taxon>
        <taxon>Archaeosporales</taxon>
        <taxon>Ambisporaceae</taxon>
        <taxon>Ambispora</taxon>
    </lineage>
</organism>
<dbReference type="InterPro" id="IPR036910">
    <property type="entry name" value="HMG_box_dom_sf"/>
</dbReference>
<evidence type="ECO:0000313" key="1">
    <source>
        <dbReference type="EMBL" id="CAG8442601.1"/>
    </source>
</evidence>
<proteinExistence type="predicted"/>
<dbReference type="EMBL" id="CAJVPS010000025">
    <property type="protein sequence ID" value="CAG8442601.1"/>
    <property type="molecule type" value="Genomic_DNA"/>
</dbReference>
<protein>
    <submittedName>
        <fullName evidence="1">1676_t:CDS:1</fullName>
    </submittedName>
</protein>
<gene>
    <name evidence="1" type="ORF">ALEPTO_LOCUS435</name>
</gene>
<dbReference type="Gene3D" id="1.10.30.10">
    <property type="entry name" value="High mobility group box domain"/>
    <property type="match status" value="1"/>
</dbReference>
<comment type="caution">
    <text evidence="1">The sequence shown here is derived from an EMBL/GenBank/DDBJ whole genome shotgun (WGS) entry which is preliminary data.</text>
</comment>
<evidence type="ECO:0000313" key="2">
    <source>
        <dbReference type="Proteomes" id="UP000789508"/>
    </source>
</evidence>
<dbReference type="AlphaFoldDB" id="A0A9N8VC99"/>